<evidence type="ECO:0000313" key="2">
    <source>
        <dbReference type="Proteomes" id="UP000006272"/>
    </source>
</evidence>
<name>K6GWD1_9BACT</name>
<gene>
    <name evidence="1" type="ORF">B193_0012</name>
</gene>
<dbReference type="AlphaFoldDB" id="K6GWD1"/>
<protein>
    <submittedName>
        <fullName evidence="1">Uncharacterized protein</fullName>
    </submittedName>
</protein>
<reference evidence="1 2" key="1">
    <citation type="submission" date="2012-07" db="EMBL/GenBank/DDBJ databases">
        <title>Draft genome sequence of Desulfovibrio magneticus str. Maddingley MBC34 obtained from a metagenomic sequence of a methanogenic enrichment isolated from coal-seam formation water in Victoria, Australia.</title>
        <authorList>
            <person name="Greenfield P."/>
            <person name="Hendry P."/>
            <person name="Li D."/>
            <person name="Rosewarne C.P."/>
            <person name="Tran-Dinh N."/>
            <person name="Elbourne L.D.H."/>
            <person name="Paulsen I.T."/>
            <person name="Midgley D.J."/>
        </authorList>
    </citation>
    <scope>NUCLEOTIDE SEQUENCE [LARGE SCALE GENOMIC DNA]</scope>
    <source>
        <strain evidence="2">Maddingley MBC34</strain>
    </source>
</reference>
<proteinExistence type="predicted"/>
<dbReference type="EMBL" id="ALAO01000009">
    <property type="protein sequence ID" value="EKO41251.1"/>
    <property type="molecule type" value="Genomic_DNA"/>
</dbReference>
<dbReference type="Proteomes" id="UP000006272">
    <property type="component" value="Unassembled WGS sequence"/>
</dbReference>
<sequence>METQHARKPGGLRACENGASCNALLYARAAAVKLFALLAVVGRAGGTR</sequence>
<accession>K6GWD1</accession>
<comment type="caution">
    <text evidence="1">The sequence shown here is derived from an EMBL/GenBank/DDBJ whole genome shotgun (WGS) entry which is preliminary data.</text>
</comment>
<evidence type="ECO:0000313" key="1">
    <source>
        <dbReference type="EMBL" id="EKO41251.1"/>
    </source>
</evidence>
<organism evidence="1 2">
    <name type="scientific">Solidesulfovibrio magneticus str. Maddingley MBC34</name>
    <dbReference type="NCBI Taxonomy" id="1206767"/>
    <lineage>
        <taxon>Bacteria</taxon>
        <taxon>Pseudomonadati</taxon>
        <taxon>Thermodesulfobacteriota</taxon>
        <taxon>Desulfovibrionia</taxon>
        <taxon>Desulfovibrionales</taxon>
        <taxon>Desulfovibrionaceae</taxon>
        <taxon>Solidesulfovibrio</taxon>
    </lineage>
</organism>